<dbReference type="GO" id="GO:0015035">
    <property type="term" value="F:protein-disulfide reductase activity"/>
    <property type="evidence" value="ECO:0007669"/>
    <property type="project" value="TreeGrafter"/>
</dbReference>
<keyword evidence="6" id="KW-1185">Reference proteome</keyword>
<dbReference type="PRINTS" id="PR00421">
    <property type="entry name" value="THIOREDOXIN"/>
</dbReference>
<dbReference type="GO" id="GO:0005788">
    <property type="term" value="C:endoplasmic reticulum lumen"/>
    <property type="evidence" value="ECO:0007669"/>
    <property type="project" value="TreeGrafter"/>
</dbReference>
<feature type="domain" description="Thioredoxin" evidence="4">
    <location>
        <begin position="412"/>
        <end position="521"/>
    </location>
</feature>
<dbReference type="InterPro" id="IPR036869">
    <property type="entry name" value="J_dom_sf"/>
</dbReference>
<dbReference type="GO" id="GO:0051787">
    <property type="term" value="F:misfolded protein binding"/>
    <property type="evidence" value="ECO:0007669"/>
    <property type="project" value="TreeGrafter"/>
</dbReference>
<dbReference type="PROSITE" id="PS00194">
    <property type="entry name" value="THIOREDOXIN_1"/>
    <property type="match status" value="1"/>
</dbReference>
<dbReference type="CDD" id="cd06257">
    <property type="entry name" value="DnaJ"/>
    <property type="match status" value="1"/>
</dbReference>
<dbReference type="EMBL" id="UYRR01030980">
    <property type="protein sequence ID" value="VDK42185.1"/>
    <property type="molecule type" value="Genomic_DNA"/>
</dbReference>
<evidence type="ECO:0000256" key="1">
    <source>
        <dbReference type="ARBA" id="ARBA00020920"/>
    </source>
</evidence>
<dbReference type="GO" id="GO:0016671">
    <property type="term" value="F:oxidoreductase activity, acting on a sulfur group of donors, disulfide as acceptor"/>
    <property type="evidence" value="ECO:0007669"/>
    <property type="project" value="TreeGrafter"/>
</dbReference>
<evidence type="ECO:0000259" key="3">
    <source>
        <dbReference type="PROSITE" id="PS50076"/>
    </source>
</evidence>
<dbReference type="InterPro" id="IPR052460">
    <property type="entry name" value="ER_disulfide_reductase"/>
</dbReference>
<dbReference type="InterPro" id="IPR001623">
    <property type="entry name" value="DnaJ_domain"/>
</dbReference>
<feature type="domain" description="Thioredoxin" evidence="4">
    <location>
        <begin position="611"/>
        <end position="768"/>
    </location>
</feature>
<keyword evidence="2" id="KW-0732">Signal</keyword>
<sequence>MRVVISLALLCLLCSASDANDDFYEMLGVSKDADNRDIRKAFKKIALQKHPDKNPDPNAHAEFVRLTRAYEVLMDEDLHAEIVTLSRADFQQEVVESGEIWFVNFYSTFCSHCHQLAPTWRKFAREIEGVLRIGAVNCAEDPMLCASQDVMGYPSLVLYPQKTLYNGERELNELIDFVMSHIVIEVHEMSKSNVNYLSVESDEYSSNGWVIDFCDDHDNCLSDTNRKKLAAILKDSTNVATVNCYEGAMKDQLCTDLKRTQGVAYYPPAKIDQSHAQEIKSLDPKEIASLVLQFLPGLESLLPGQLDEIYNAKLRSESTLLYLLPDSNVTNDANNPDFKKLPAKLSGIAKVNLSLFLEYILKVFVADCSKSYSICQSLNIGQIPKWILFKKMGGYEVYYGKTKSLLSIVGFARESAQSTMITLSANGYQEAVSSDQLWLIDFFAPWCPPCIRLLNELHKLHNFVENIHIGTIDCVQYSDICDQVDVKSYPTTMLYSNGKSHKNVGFHNADEIAEFIEDVLHPSVEQLTEDDFDNVVKQQSEGTMWLVDFFAPWCGPCQQLAPEFRKLARSVRQRTQLIKFGSVDCEAHRSLCTSNAIRAYPTIRLYQSDASQLPISVYEFILNGTNCKVIILLSDYPTNWWRDHGSMRRWLYEYIPSKVTKMGREFFSSVLKDTQPWLIDFFAPWCGPCIQFAPIFEEVANMFDGRVKLAKIDCDQWAGVCEEANINAYPTIRLYVGSVSGNEQSVMGIAINVHNADGIVRSVDRILQSIKQNNIKTEL</sequence>
<evidence type="ECO:0000259" key="4">
    <source>
        <dbReference type="PROSITE" id="PS51352"/>
    </source>
</evidence>
<dbReference type="WBParaSite" id="ASIM_0001028101-mRNA-1">
    <property type="protein sequence ID" value="ASIM_0001028101-mRNA-1"/>
    <property type="gene ID" value="ASIM_0001028101"/>
</dbReference>
<evidence type="ECO:0000313" key="5">
    <source>
        <dbReference type="EMBL" id="VDK42185.1"/>
    </source>
</evidence>
<evidence type="ECO:0000256" key="2">
    <source>
        <dbReference type="SAM" id="SignalP"/>
    </source>
</evidence>
<dbReference type="PROSITE" id="PS50076">
    <property type="entry name" value="DNAJ_2"/>
    <property type="match status" value="1"/>
</dbReference>
<evidence type="ECO:0000313" key="7">
    <source>
        <dbReference type="WBParaSite" id="ASIM_0001028101-mRNA-1"/>
    </source>
</evidence>
<dbReference type="Gene3D" id="1.10.287.110">
    <property type="entry name" value="DnaJ domain"/>
    <property type="match status" value="1"/>
</dbReference>
<dbReference type="SUPFAM" id="SSF52833">
    <property type="entry name" value="Thioredoxin-like"/>
    <property type="match status" value="4"/>
</dbReference>
<name>A0A158PMV6_ANISI</name>
<evidence type="ECO:0000313" key="6">
    <source>
        <dbReference type="Proteomes" id="UP000267096"/>
    </source>
</evidence>
<reference evidence="5 6" key="2">
    <citation type="submission" date="2018-11" db="EMBL/GenBank/DDBJ databases">
        <authorList>
            <consortium name="Pathogen Informatics"/>
        </authorList>
    </citation>
    <scope>NUCLEOTIDE SEQUENCE [LARGE SCALE GENOMIC DNA]</scope>
</reference>
<dbReference type="PROSITE" id="PS51352">
    <property type="entry name" value="THIOREDOXIN_2"/>
    <property type="match status" value="3"/>
</dbReference>
<dbReference type="Pfam" id="PF00085">
    <property type="entry name" value="Thioredoxin"/>
    <property type="match status" value="4"/>
</dbReference>
<proteinExistence type="predicted"/>
<dbReference type="GO" id="GO:0036498">
    <property type="term" value="P:IRE1-mediated unfolded protein response"/>
    <property type="evidence" value="ECO:0007669"/>
    <property type="project" value="TreeGrafter"/>
</dbReference>
<dbReference type="InterPro" id="IPR036249">
    <property type="entry name" value="Thioredoxin-like_sf"/>
</dbReference>
<dbReference type="Gene3D" id="3.40.30.10">
    <property type="entry name" value="Glutaredoxin"/>
    <property type="match status" value="6"/>
</dbReference>
<dbReference type="InterPro" id="IPR013766">
    <property type="entry name" value="Thioredoxin_domain"/>
</dbReference>
<reference evidence="7" key="1">
    <citation type="submission" date="2016-04" db="UniProtKB">
        <authorList>
            <consortium name="WormBaseParasite"/>
        </authorList>
    </citation>
    <scope>IDENTIFICATION</scope>
</reference>
<feature type="chain" id="PRO_5043135137" description="DnaJ homolog subfamily C member 10" evidence="2">
    <location>
        <begin position="20"/>
        <end position="779"/>
    </location>
</feature>
<dbReference type="Pfam" id="PF00226">
    <property type="entry name" value="DnaJ"/>
    <property type="match status" value="1"/>
</dbReference>
<feature type="domain" description="J" evidence="3">
    <location>
        <begin position="22"/>
        <end position="94"/>
    </location>
</feature>
<dbReference type="PANTHER" id="PTHR44340">
    <property type="entry name" value="DNAJ HOMOLOG SUBFAMILY C MEMBER 10"/>
    <property type="match status" value="1"/>
</dbReference>
<dbReference type="PRINTS" id="PR00625">
    <property type="entry name" value="JDOMAIN"/>
</dbReference>
<gene>
    <name evidence="5" type="ORF">ASIM_LOCUS10012</name>
</gene>
<dbReference type="Proteomes" id="UP000267096">
    <property type="component" value="Unassembled WGS sequence"/>
</dbReference>
<dbReference type="PANTHER" id="PTHR44340:SF1">
    <property type="entry name" value="DNAJ HOMOLOG SUBFAMILY C MEMBER 10"/>
    <property type="match status" value="1"/>
</dbReference>
<accession>A0A158PMV6</accession>
<dbReference type="SUPFAM" id="SSF46565">
    <property type="entry name" value="Chaperone J-domain"/>
    <property type="match status" value="1"/>
</dbReference>
<dbReference type="AlphaFoldDB" id="A0A158PMV6"/>
<protein>
    <recommendedName>
        <fullName evidence="1">DnaJ homolog subfamily C member 10</fullName>
    </recommendedName>
</protein>
<dbReference type="OrthoDB" id="5810603at2759"/>
<dbReference type="SMART" id="SM00271">
    <property type="entry name" value="DnaJ"/>
    <property type="match status" value="1"/>
</dbReference>
<feature type="signal peptide" evidence="2">
    <location>
        <begin position="1"/>
        <end position="19"/>
    </location>
</feature>
<dbReference type="InterPro" id="IPR017937">
    <property type="entry name" value="Thioredoxin_CS"/>
</dbReference>
<organism evidence="7">
    <name type="scientific">Anisakis simplex</name>
    <name type="common">Herring worm</name>
    <dbReference type="NCBI Taxonomy" id="6269"/>
    <lineage>
        <taxon>Eukaryota</taxon>
        <taxon>Metazoa</taxon>
        <taxon>Ecdysozoa</taxon>
        <taxon>Nematoda</taxon>
        <taxon>Chromadorea</taxon>
        <taxon>Rhabditida</taxon>
        <taxon>Spirurina</taxon>
        <taxon>Ascaridomorpha</taxon>
        <taxon>Ascaridoidea</taxon>
        <taxon>Anisakidae</taxon>
        <taxon>Anisakis</taxon>
        <taxon>Anisakis simplex complex</taxon>
    </lineage>
</organism>
<feature type="domain" description="Thioredoxin" evidence="4">
    <location>
        <begin position="44"/>
        <end position="183"/>
    </location>
</feature>